<evidence type="ECO:0000313" key="2">
    <source>
        <dbReference type="EnsemblPlants" id="Pp3c6_18285V3.2"/>
    </source>
</evidence>
<keyword evidence="3" id="KW-1185">Reference proteome</keyword>
<dbReference type="EnsemblPlants" id="Pp3c6_18285V3.2">
    <property type="protein sequence ID" value="Pp3c6_18285V3.2"/>
    <property type="gene ID" value="Pp3c6_18285"/>
</dbReference>
<accession>A0A7I4DZ05</accession>
<protein>
    <submittedName>
        <fullName evidence="2">Uncharacterized protein</fullName>
    </submittedName>
</protein>
<evidence type="ECO:0000313" key="3">
    <source>
        <dbReference type="Proteomes" id="UP000006727"/>
    </source>
</evidence>
<name>A0A7I4DZ05_PHYPA</name>
<evidence type="ECO:0000256" key="1">
    <source>
        <dbReference type="SAM" id="Phobius"/>
    </source>
</evidence>
<dbReference type="EMBL" id="ABEU02000006">
    <property type="status" value="NOT_ANNOTATED_CDS"/>
    <property type="molecule type" value="Genomic_DNA"/>
</dbReference>
<feature type="transmembrane region" description="Helical" evidence="1">
    <location>
        <begin position="119"/>
        <end position="140"/>
    </location>
</feature>
<dbReference type="InParanoid" id="A0A7I4DZ05"/>
<reference evidence="2" key="3">
    <citation type="submission" date="2020-12" db="UniProtKB">
        <authorList>
            <consortium name="EnsemblPlants"/>
        </authorList>
    </citation>
    <scope>IDENTIFICATION</scope>
</reference>
<reference evidence="2 3" key="2">
    <citation type="journal article" date="2018" name="Plant J.">
        <title>The Physcomitrella patens chromosome-scale assembly reveals moss genome structure and evolution.</title>
        <authorList>
            <person name="Lang D."/>
            <person name="Ullrich K.K."/>
            <person name="Murat F."/>
            <person name="Fuchs J."/>
            <person name="Jenkins J."/>
            <person name="Haas F.B."/>
            <person name="Piednoel M."/>
            <person name="Gundlach H."/>
            <person name="Van Bel M."/>
            <person name="Meyberg R."/>
            <person name="Vives C."/>
            <person name="Morata J."/>
            <person name="Symeonidi A."/>
            <person name="Hiss M."/>
            <person name="Muchero W."/>
            <person name="Kamisugi Y."/>
            <person name="Saleh O."/>
            <person name="Blanc G."/>
            <person name="Decker E.L."/>
            <person name="van Gessel N."/>
            <person name="Grimwood J."/>
            <person name="Hayes R.D."/>
            <person name="Graham S.W."/>
            <person name="Gunter L.E."/>
            <person name="McDaniel S.F."/>
            <person name="Hoernstein S.N.W."/>
            <person name="Larsson A."/>
            <person name="Li F.W."/>
            <person name="Perroud P.F."/>
            <person name="Phillips J."/>
            <person name="Ranjan P."/>
            <person name="Rokshar D.S."/>
            <person name="Rothfels C.J."/>
            <person name="Schneider L."/>
            <person name="Shu S."/>
            <person name="Stevenson D.W."/>
            <person name="Thummler F."/>
            <person name="Tillich M."/>
            <person name="Villarreal Aguilar J.C."/>
            <person name="Widiez T."/>
            <person name="Wong G.K."/>
            <person name="Wymore A."/>
            <person name="Zhang Y."/>
            <person name="Zimmer A.D."/>
            <person name="Quatrano R.S."/>
            <person name="Mayer K.F.X."/>
            <person name="Goodstein D."/>
            <person name="Casacuberta J.M."/>
            <person name="Vandepoele K."/>
            <person name="Reski R."/>
            <person name="Cuming A.C."/>
            <person name="Tuskan G.A."/>
            <person name="Maumus F."/>
            <person name="Salse J."/>
            <person name="Schmutz J."/>
            <person name="Rensing S.A."/>
        </authorList>
    </citation>
    <scope>NUCLEOTIDE SEQUENCE [LARGE SCALE GENOMIC DNA]</scope>
    <source>
        <strain evidence="2 3">cv. Gransden 2004</strain>
    </source>
</reference>
<keyword evidence="1" id="KW-0812">Transmembrane</keyword>
<keyword evidence="1" id="KW-1133">Transmembrane helix</keyword>
<keyword evidence="1" id="KW-0472">Membrane</keyword>
<reference evidence="2 3" key="1">
    <citation type="journal article" date="2008" name="Science">
        <title>The Physcomitrella genome reveals evolutionary insights into the conquest of land by plants.</title>
        <authorList>
            <person name="Rensing S."/>
            <person name="Lang D."/>
            <person name="Zimmer A."/>
            <person name="Terry A."/>
            <person name="Salamov A."/>
            <person name="Shapiro H."/>
            <person name="Nishiyama T."/>
            <person name="Perroud P.-F."/>
            <person name="Lindquist E."/>
            <person name="Kamisugi Y."/>
            <person name="Tanahashi T."/>
            <person name="Sakakibara K."/>
            <person name="Fujita T."/>
            <person name="Oishi K."/>
            <person name="Shin-I T."/>
            <person name="Kuroki Y."/>
            <person name="Toyoda A."/>
            <person name="Suzuki Y."/>
            <person name="Hashimoto A."/>
            <person name="Yamaguchi K."/>
            <person name="Sugano A."/>
            <person name="Kohara Y."/>
            <person name="Fujiyama A."/>
            <person name="Anterola A."/>
            <person name="Aoki S."/>
            <person name="Ashton N."/>
            <person name="Barbazuk W.B."/>
            <person name="Barker E."/>
            <person name="Bennetzen J."/>
            <person name="Bezanilla M."/>
            <person name="Blankenship R."/>
            <person name="Cho S.H."/>
            <person name="Dutcher S."/>
            <person name="Estelle M."/>
            <person name="Fawcett J.A."/>
            <person name="Gundlach H."/>
            <person name="Hanada K."/>
            <person name="Heyl A."/>
            <person name="Hicks K.A."/>
            <person name="Hugh J."/>
            <person name="Lohr M."/>
            <person name="Mayer K."/>
            <person name="Melkozernov A."/>
            <person name="Murata T."/>
            <person name="Nelson D."/>
            <person name="Pils B."/>
            <person name="Prigge M."/>
            <person name="Reiss B."/>
            <person name="Renner T."/>
            <person name="Rombauts S."/>
            <person name="Rushton P."/>
            <person name="Sanderfoot A."/>
            <person name="Schween G."/>
            <person name="Shiu S.-H."/>
            <person name="Stueber K."/>
            <person name="Theodoulou F.L."/>
            <person name="Tu H."/>
            <person name="Van de Peer Y."/>
            <person name="Verrier P.J."/>
            <person name="Waters E."/>
            <person name="Wood A."/>
            <person name="Yang L."/>
            <person name="Cove D."/>
            <person name="Cuming A."/>
            <person name="Hasebe M."/>
            <person name="Lucas S."/>
            <person name="Mishler D.B."/>
            <person name="Reski R."/>
            <person name="Grigoriev I."/>
            <person name="Quatrano R.S."/>
            <person name="Boore J.L."/>
        </authorList>
    </citation>
    <scope>NUCLEOTIDE SEQUENCE [LARGE SCALE GENOMIC DNA]</scope>
    <source>
        <strain evidence="2 3">cv. Gransden 2004</strain>
    </source>
</reference>
<dbReference type="Gramene" id="Pp3c6_18285V3.2">
    <property type="protein sequence ID" value="Pp3c6_18285V3.2"/>
    <property type="gene ID" value="Pp3c6_18285"/>
</dbReference>
<sequence>MASAPSQPNISSRRCCYSRWVCTQAGINQQTSHHLHRCCCCCCSATRAEHALISITISISIAPSLCPVAVTFKIWMTKNIEPVKTGSFVLFFERRKCEVVVRVTQTSYSRQDGSWTHMLFYYPFLSLFLLLDFFLFTFFFEVQNPIILFLLYTKIFIELGLLYIKS</sequence>
<dbReference type="AlphaFoldDB" id="A0A7I4DZ05"/>
<organism evidence="2 3">
    <name type="scientific">Physcomitrium patens</name>
    <name type="common">Spreading-leaved earth moss</name>
    <name type="synonym">Physcomitrella patens</name>
    <dbReference type="NCBI Taxonomy" id="3218"/>
    <lineage>
        <taxon>Eukaryota</taxon>
        <taxon>Viridiplantae</taxon>
        <taxon>Streptophyta</taxon>
        <taxon>Embryophyta</taxon>
        <taxon>Bryophyta</taxon>
        <taxon>Bryophytina</taxon>
        <taxon>Bryopsida</taxon>
        <taxon>Funariidae</taxon>
        <taxon>Funariales</taxon>
        <taxon>Funariaceae</taxon>
        <taxon>Physcomitrium</taxon>
    </lineage>
</organism>
<feature type="transmembrane region" description="Helical" evidence="1">
    <location>
        <begin position="146"/>
        <end position="164"/>
    </location>
</feature>
<proteinExistence type="predicted"/>
<dbReference type="Proteomes" id="UP000006727">
    <property type="component" value="Chromosome 6"/>
</dbReference>